<dbReference type="EMBL" id="SNRW01004974">
    <property type="protein sequence ID" value="KAA6386061.1"/>
    <property type="molecule type" value="Genomic_DNA"/>
</dbReference>
<evidence type="ECO:0000313" key="1">
    <source>
        <dbReference type="EMBL" id="KAA6386061.1"/>
    </source>
</evidence>
<accession>A0A5J4VTV2</accession>
<comment type="caution">
    <text evidence="1">The sequence shown here is derived from an EMBL/GenBank/DDBJ whole genome shotgun (WGS) entry which is preliminary data.</text>
</comment>
<dbReference type="AlphaFoldDB" id="A0A5J4VTV2"/>
<reference evidence="1 2" key="1">
    <citation type="submission" date="2019-03" db="EMBL/GenBank/DDBJ databases">
        <title>Single cell metagenomics reveals metabolic interactions within the superorganism composed of flagellate Streblomastix strix and complex community of Bacteroidetes bacteria on its surface.</title>
        <authorList>
            <person name="Treitli S.C."/>
            <person name="Kolisko M."/>
            <person name="Husnik F."/>
            <person name="Keeling P."/>
            <person name="Hampl V."/>
        </authorList>
    </citation>
    <scope>NUCLEOTIDE SEQUENCE [LARGE SCALE GENOMIC DNA]</scope>
    <source>
        <strain evidence="1">ST1C</strain>
    </source>
</reference>
<dbReference type="Proteomes" id="UP000324800">
    <property type="component" value="Unassembled WGS sequence"/>
</dbReference>
<proteinExistence type="predicted"/>
<protein>
    <submittedName>
        <fullName evidence="1">Uncharacterized protein</fullName>
    </submittedName>
</protein>
<gene>
    <name evidence="1" type="ORF">EZS28_018410</name>
</gene>
<sequence length="87" mass="9989">MSLPKEFNACGSLIGLGPDILLEIVAQLKRPRDLQQLLGRQQPKILKLAQLFVNSQHPMDYQNAIIIMEKSDSIQMRMNQFLIRIDI</sequence>
<evidence type="ECO:0000313" key="2">
    <source>
        <dbReference type="Proteomes" id="UP000324800"/>
    </source>
</evidence>
<organism evidence="1 2">
    <name type="scientific">Streblomastix strix</name>
    <dbReference type="NCBI Taxonomy" id="222440"/>
    <lineage>
        <taxon>Eukaryota</taxon>
        <taxon>Metamonada</taxon>
        <taxon>Preaxostyla</taxon>
        <taxon>Oxymonadida</taxon>
        <taxon>Streblomastigidae</taxon>
        <taxon>Streblomastix</taxon>
    </lineage>
</organism>
<name>A0A5J4VTV2_9EUKA</name>